<dbReference type="EMBL" id="CP049362">
    <property type="protein sequence ID" value="QXX79850.1"/>
    <property type="molecule type" value="Genomic_DNA"/>
</dbReference>
<dbReference type="NCBIfam" id="TIGR01845">
    <property type="entry name" value="outer_NodT"/>
    <property type="match status" value="1"/>
</dbReference>
<comment type="similarity">
    <text evidence="1 2">Belongs to the outer membrane factor (OMF) (TC 1.B.17) family.</text>
</comment>
<feature type="coiled-coil region" evidence="3">
    <location>
        <begin position="190"/>
        <end position="255"/>
    </location>
</feature>
<feature type="signal peptide" evidence="2">
    <location>
        <begin position="1"/>
        <end position="30"/>
    </location>
</feature>
<name>A0ABX8SWW4_9BURK</name>
<dbReference type="PANTHER" id="PTHR30203:SF25">
    <property type="entry name" value="OUTER MEMBRANE PROTEIN-RELATED"/>
    <property type="match status" value="1"/>
</dbReference>
<sequence>MTRLTLRQSLAPLTRALQWMIPCLMLSACAVGLDSSIPATPQLDATIWSGQFANPASQDKNWWTLLQDPQLDALIAQALDHNLDIAQAQARWRASRALIDERQHDRLPAVTAHANYHRSGSQFAAPDGSIDHGVQENWRLGMQTSWEIDVFGRLEQLARSAQARSQASAAQLDLTRQAIAAELARQYVQAQGLQRRLALAEDDVRSWEQTIRLVEAGVSLGRELPENLDNAQASLERANAVVPQLRSELERARLRMQVLSGGKAQALDAPLPSAQAPLAAALPLGDVNALLFNRPDVRAARQEILASSHDVAAATAELYPRLDLAGFIGFFALRGSDLGHAARAFDVSPALQWPALRLGHAKARLRGMRALADESRLHYQQVLLQAQEEIQGALHHLTQHQKSLLGLTRAARHLEQAHARAVTRYEIGAGAYQDVLENQRDLNQTRQELALAETGSYLNVIALYQALGWGVATSPIRE</sequence>
<keyword evidence="2" id="KW-0564">Palmitate</keyword>
<dbReference type="PROSITE" id="PS51257">
    <property type="entry name" value="PROKAR_LIPOPROTEIN"/>
    <property type="match status" value="1"/>
</dbReference>
<evidence type="ECO:0000313" key="4">
    <source>
        <dbReference type="EMBL" id="QXX79850.1"/>
    </source>
</evidence>
<dbReference type="Pfam" id="PF02321">
    <property type="entry name" value="OEP"/>
    <property type="match status" value="2"/>
</dbReference>
<dbReference type="Gene3D" id="1.20.1600.10">
    <property type="entry name" value="Outer membrane efflux proteins (OEP)"/>
    <property type="match status" value="1"/>
</dbReference>
<keyword evidence="2" id="KW-0449">Lipoprotein</keyword>
<reference evidence="4 5" key="1">
    <citation type="submission" date="2020-02" db="EMBL/GenBank/DDBJ databases">
        <title>Partial ammonium oxidation to N2 by heterotrophic bacteria.</title>
        <authorList>
            <person name="Wu M."/>
        </authorList>
    </citation>
    <scope>NUCLEOTIDE SEQUENCE [LARGE SCALE GENOMIC DNA]</scope>
    <source>
        <strain evidence="4 5">HO-1</strain>
    </source>
</reference>
<dbReference type="PANTHER" id="PTHR30203">
    <property type="entry name" value="OUTER MEMBRANE CATION EFFLUX PROTEIN"/>
    <property type="match status" value="1"/>
</dbReference>
<accession>A0ABX8SWW4</accession>
<dbReference type="RefSeq" id="WP_059318593.1">
    <property type="nucleotide sequence ID" value="NZ_CP049362.1"/>
</dbReference>
<keyword evidence="2" id="KW-0732">Signal</keyword>
<evidence type="ECO:0000256" key="1">
    <source>
        <dbReference type="ARBA" id="ARBA00007613"/>
    </source>
</evidence>
<feature type="chain" id="PRO_5044981818" evidence="2">
    <location>
        <begin position="31"/>
        <end position="478"/>
    </location>
</feature>
<dbReference type="InterPro" id="IPR010131">
    <property type="entry name" value="MdtP/NodT-like"/>
</dbReference>
<comment type="subcellular location">
    <subcellularLocation>
        <location evidence="2">Cell membrane</location>
        <topology evidence="2">Lipid-anchor</topology>
    </subcellularLocation>
</comment>
<protein>
    <submittedName>
        <fullName evidence="4">TolC family protein</fullName>
    </submittedName>
</protein>
<evidence type="ECO:0000256" key="2">
    <source>
        <dbReference type="RuleBase" id="RU362097"/>
    </source>
</evidence>
<keyword evidence="2" id="KW-1134">Transmembrane beta strand</keyword>
<proteinExistence type="inferred from homology"/>
<dbReference type="Proteomes" id="UP000826050">
    <property type="component" value="Chromosome"/>
</dbReference>
<dbReference type="SUPFAM" id="SSF56954">
    <property type="entry name" value="Outer membrane efflux proteins (OEP)"/>
    <property type="match status" value="1"/>
</dbReference>
<keyword evidence="5" id="KW-1185">Reference proteome</keyword>
<keyword evidence="2" id="KW-0812">Transmembrane</keyword>
<keyword evidence="3" id="KW-0175">Coiled coil</keyword>
<gene>
    <name evidence="4" type="ORF">FE795_13065</name>
</gene>
<organism evidence="4 5">
    <name type="scientific">Alcaligenes ammonioxydans</name>
    <dbReference type="NCBI Taxonomy" id="2582914"/>
    <lineage>
        <taxon>Bacteria</taxon>
        <taxon>Pseudomonadati</taxon>
        <taxon>Pseudomonadota</taxon>
        <taxon>Betaproteobacteria</taxon>
        <taxon>Burkholderiales</taxon>
        <taxon>Alcaligenaceae</taxon>
        <taxon>Alcaligenes</taxon>
    </lineage>
</organism>
<evidence type="ECO:0000256" key="3">
    <source>
        <dbReference type="SAM" id="Coils"/>
    </source>
</evidence>
<dbReference type="Gene3D" id="2.20.200.10">
    <property type="entry name" value="Outer membrane efflux proteins (OEP)"/>
    <property type="match status" value="1"/>
</dbReference>
<dbReference type="InterPro" id="IPR003423">
    <property type="entry name" value="OMP_efflux"/>
</dbReference>
<keyword evidence="2" id="KW-0472">Membrane</keyword>
<evidence type="ECO:0000313" key="5">
    <source>
        <dbReference type="Proteomes" id="UP000826050"/>
    </source>
</evidence>